<name>A0AAN6PXX5_9PEZI</name>
<feature type="region of interest" description="Disordered" evidence="1">
    <location>
        <begin position="82"/>
        <end position="110"/>
    </location>
</feature>
<organism evidence="2 3">
    <name type="scientific">Parathielavia hyrcaniae</name>
    <dbReference type="NCBI Taxonomy" id="113614"/>
    <lineage>
        <taxon>Eukaryota</taxon>
        <taxon>Fungi</taxon>
        <taxon>Dikarya</taxon>
        <taxon>Ascomycota</taxon>
        <taxon>Pezizomycotina</taxon>
        <taxon>Sordariomycetes</taxon>
        <taxon>Sordariomycetidae</taxon>
        <taxon>Sordariales</taxon>
        <taxon>Chaetomiaceae</taxon>
        <taxon>Parathielavia</taxon>
    </lineage>
</organism>
<reference evidence="2" key="2">
    <citation type="submission" date="2023-05" db="EMBL/GenBank/DDBJ databases">
        <authorList>
            <consortium name="Lawrence Berkeley National Laboratory"/>
            <person name="Steindorff A."/>
            <person name="Hensen N."/>
            <person name="Bonometti L."/>
            <person name="Westerberg I."/>
            <person name="Brannstrom I.O."/>
            <person name="Guillou S."/>
            <person name="Cros-Aarteil S."/>
            <person name="Calhoun S."/>
            <person name="Haridas S."/>
            <person name="Kuo A."/>
            <person name="Mondo S."/>
            <person name="Pangilinan J."/>
            <person name="Riley R."/>
            <person name="Labutti K."/>
            <person name="Andreopoulos B."/>
            <person name="Lipzen A."/>
            <person name="Chen C."/>
            <person name="Yanf M."/>
            <person name="Daum C."/>
            <person name="Ng V."/>
            <person name="Clum A."/>
            <person name="Ohm R."/>
            <person name="Martin F."/>
            <person name="Silar P."/>
            <person name="Natvig D."/>
            <person name="Lalanne C."/>
            <person name="Gautier V."/>
            <person name="Ament-Velasquez S.L."/>
            <person name="Kruys A."/>
            <person name="Hutchinson M.I."/>
            <person name="Powell A.J."/>
            <person name="Barry K."/>
            <person name="Miller A.N."/>
            <person name="Grigoriev I.V."/>
            <person name="Debuchy R."/>
            <person name="Gladieux P."/>
            <person name="Thoren M.H."/>
            <person name="Johannesson H."/>
        </authorList>
    </citation>
    <scope>NUCLEOTIDE SEQUENCE</scope>
    <source>
        <strain evidence="2">CBS 757.83</strain>
    </source>
</reference>
<protein>
    <submittedName>
        <fullName evidence="2">Uncharacterized protein</fullName>
    </submittedName>
</protein>
<evidence type="ECO:0000313" key="2">
    <source>
        <dbReference type="EMBL" id="KAK4100005.1"/>
    </source>
</evidence>
<accession>A0AAN6PXX5</accession>
<evidence type="ECO:0000313" key="3">
    <source>
        <dbReference type="Proteomes" id="UP001305647"/>
    </source>
</evidence>
<gene>
    <name evidence="2" type="ORF">N658DRAFT_144035</name>
</gene>
<comment type="caution">
    <text evidence="2">The sequence shown here is derived from an EMBL/GenBank/DDBJ whole genome shotgun (WGS) entry which is preliminary data.</text>
</comment>
<reference evidence="2" key="1">
    <citation type="journal article" date="2023" name="Mol. Phylogenet. Evol.">
        <title>Genome-scale phylogeny and comparative genomics of the fungal order Sordariales.</title>
        <authorList>
            <person name="Hensen N."/>
            <person name="Bonometti L."/>
            <person name="Westerberg I."/>
            <person name="Brannstrom I.O."/>
            <person name="Guillou S."/>
            <person name="Cros-Aarteil S."/>
            <person name="Calhoun S."/>
            <person name="Haridas S."/>
            <person name="Kuo A."/>
            <person name="Mondo S."/>
            <person name="Pangilinan J."/>
            <person name="Riley R."/>
            <person name="LaButti K."/>
            <person name="Andreopoulos B."/>
            <person name="Lipzen A."/>
            <person name="Chen C."/>
            <person name="Yan M."/>
            <person name="Daum C."/>
            <person name="Ng V."/>
            <person name="Clum A."/>
            <person name="Steindorff A."/>
            <person name="Ohm R.A."/>
            <person name="Martin F."/>
            <person name="Silar P."/>
            <person name="Natvig D.O."/>
            <person name="Lalanne C."/>
            <person name="Gautier V."/>
            <person name="Ament-Velasquez S.L."/>
            <person name="Kruys A."/>
            <person name="Hutchinson M.I."/>
            <person name="Powell A.J."/>
            <person name="Barry K."/>
            <person name="Miller A.N."/>
            <person name="Grigoriev I.V."/>
            <person name="Debuchy R."/>
            <person name="Gladieux P."/>
            <person name="Hiltunen Thoren M."/>
            <person name="Johannesson H."/>
        </authorList>
    </citation>
    <scope>NUCLEOTIDE SEQUENCE</scope>
    <source>
        <strain evidence="2">CBS 757.83</strain>
    </source>
</reference>
<dbReference type="EMBL" id="MU863644">
    <property type="protein sequence ID" value="KAK4100005.1"/>
    <property type="molecule type" value="Genomic_DNA"/>
</dbReference>
<proteinExistence type="predicted"/>
<dbReference type="Proteomes" id="UP001305647">
    <property type="component" value="Unassembled WGS sequence"/>
</dbReference>
<sequence>MHPAIGPSSCKPPNDSPLTLRNASLGNLEAGSHGKNTILTARIRPQQARIVHITTRSRGAFLVYVSLFDCRGRFFTHARRRLRKQRSSVERARSSPVSETGDKVRRSPSTSVATAHYTHRDLRNWRHGTVCHDPRNREHLRLSAEASFQLPATVVVARRDANAGKGPRSNHLPFKFCSRRLPAAPSKLHGERQAWPNWGLGLGEAASVAAGLTKSISPGADTPPRVQQGRKWMIDVLRQE</sequence>
<evidence type="ECO:0000256" key="1">
    <source>
        <dbReference type="SAM" id="MobiDB-lite"/>
    </source>
</evidence>
<keyword evidence="3" id="KW-1185">Reference proteome</keyword>
<dbReference type="AlphaFoldDB" id="A0AAN6PXX5"/>